<sequence>MKCILKKRAIFFIPVLMILFFACTKDVYEGEDPKKPDSGNTSGIPDDFDFTTVKKAKLTVDVNDQFNGKYFYVVEVYDANPFASKSANLLGKGVGKKDAPFVVDLIYPLILKNVYVKQTDPLQRESVKACDATVDVINCTFGSVAATKSLSDTNLRSGTVLSASDYPLPADYTDLSDVSDGYQLQNGNYYIPEGVLLNASKLKSYWAGNSALYVAGTVTLTNWYMANNDKIIVLPGGKVIINSMSGGTIGQSNTMVAVHGSTASKSEGSIEFTSGSIQVDPGATIINDGTLIAKTLKINGKVINNGTMEITKNGSGGNFDQLLRNASLVMAGSTSYFENNGHCSSATFGSVQGAILINSCSLDIENKMYCDGTDIELVDGSLFKCDEFKGNGLNVNMFGSAVVKIEKSATFVWNNKIIGHNVDQFIPTIMMKSYIGGSGEGSAFFGGILNLICLSDFSGDCKMEQGVTLSRVPVNAVAPTTCNDDGIEENPGSGTPSDPKFPIEVALSTYYIFAMEDGWPGNSDYDMNDLVLGVKNFIYSQDKDNNVVSMEINLDMRALGATKKLGAGVQLDKVIPSSIKSVTRTALNDISVNNYFVSSGNGVEGSSYAVIPLFGNAHAAFGVPNGQITNTYKGADAVVSGNILCKIDFTAPVAMENVNVNALNFFIVNGGDSNNRSEVHLAGRIPTEKVKGDTNGYKSDDNMMWGFMIPYDDFKYPLEGINIMEAYPTFANWCKSGGTQDTDWYKHPVDDKVFTE</sequence>
<dbReference type="Proteomes" id="UP000236725">
    <property type="component" value="Unassembled WGS sequence"/>
</dbReference>
<evidence type="ECO:0000313" key="4">
    <source>
        <dbReference type="Proteomes" id="UP000236725"/>
    </source>
</evidence>
<name>A0A8G2BTS6_9BACT</name>
<feature type="signal peptide" evidence="1">
    <location>
        <begin position="1"/>
        <end position="24"/>
    </location>
</feature>
<comment type="caution">
    <text evidence="3">The sequence shown here is derived from an EMBL/GenBank/DDBJ whole genome shotgun (WGS) entry which is preliminary data.</text>
</comment>
<dbReference type="InterPro" id="IPR032295">
    <property type="entry name" value="DUF4842"/>
</dbReference>
<evidence type="ECO:0000313" key="3">
    <source>
        <dbReference type="EMBL" id="SEF44039.1"/>
    </source>
</evidence>
<dbReference type="Pfam" id="PF16130">
    <property type="entry name" value="DUF4842"/>
    <property type="match status" value="1"/>
</dbReference>
<dbReference type="RefSeq" id="WP_103982164.1">
    <property type="nucleotide sequence ID" value="NZ_FNVS01000001.1"/>
</dbReference>
<keyword evidence="4" id="KW-1185">Reference proteome</keyword>
<organism evidence="3 4">
    <name type="scientific">Parabacteroides chinchillae</name>
    <dbReference type="NCBI Taxonomy" id="871327"/>
    <lineage>
        <taxon>Bacteria</taxon>
        <taxon>Pseudomonadati</taxon>
        <taxon>Bacteroidota</taxon>
        <taxon>Bacteroidia</taxon>
        <taxon>Bacteroidales</taxon>
        <taxon>Tannerellaceae</taxon>
        <taxon>Parabacteroides</taxon>
    </lineage>
</organism>
<feature type="chain" id="PRO_5034994850" evidence="1">
    <location>
        <begin position="25"/>
        <end position="756"/>
    </location>
</feature>
<gene>
    <name evidence="3" type="ORF">SAMN05444001_101203</name>
</gene>
<reference evidence="3 4" key="1">
    <citation type="submission" date="2016-10" db="EMBL/GenBank/DDBJ databases">
        <authorList>
            <person name="Varghese N."/>
            <person name="Submissions S."/>
        </authorList>
    </citation>
    <scope>NUCLEOTIDE SEQUENCE [LARGE SCALE GENOMIC DNA]</scope>
    <source>
        <strain evidence="3 4">DSM 29073</strain>
    </source>
</reference>
<feature type="domain" description="DUF4842" evidence="2">
    <location>
        <begin position="545"/>
        <end position="745"/>
    </location>
</feature>
<proteinExistence type="predicted"/>
<protein>
    <submittedName>
        <fullName evidence="3">LruC domain-containing protein</fullName>
    </submittedName>
</protein>
<dbReference type="PROSITE" id="PS51257">
    <property type="entry name" value="PROKAR_LIPOPROTEIN"/>
    <property type="match status" value="1"/>
</dbReference>
<dbReference type="InterPro" id="IPR031025">
    <property type="entry name" value="LruC_dom"/>
</dbReference>
<accession>A0A8G2BTS6</accession>
<dbReference type="EMBL" id="FNVS01000001">
    <property type="protein sequence ID" value="SEF44039.1"/>
    <property type="molecule type" value="Genomic_DNA"/>
</dbReference>
<evidence type="ECO:0000259" key="2">
    <source>
        <dbReference type="Pfam" id="PF16130"/>
    </source>
</evidence>
<evidence type="ECO:0000256" key="1">
    <source>
        <dbReference type="SAM" id="SignalP"/>
    </source>
</evidence>
<keyword evidence="1" id="KW-0732">Signal</keyword>
<dbReference type="AlphaFoldDB" id="A0A8G2BTS6"/>
<dbReference type="NCBIfam" id="TIGR04456">
    <property type="entry name" value="LruC_dom"/>
    <property type="match status" value="1"/>
</dbReference>